<keyword evidence="1" id="KW-0645">Protease</keyword>
<dbReference type="RefSeq" id="WP_062484500.1">
    <property type="nucleotide sequence ID" value="NZ_LN885086.1"/>
</dbReference>
<dbReference type="InterPro" id="IPR002933">
    <property type="entry name" value="Peptidase_M20"/>
</dbReference>
<keyword evidence="3" id="KW-0378">Hydrolase</keyword>
<proteinExistence type="predicted"/>
<evidence type="ECO:0000313" key="5">
    <source>
        <dbReference type="EMBL" id="CUQ66485.1"/>
    </source>
</evidence>
<dbReference type="EMBL" id="LN885086">
    <property type="protein sequence ID" value="CUQ66485.1"/>
    <property type="molecule type" value="Genomic_DNA"/>
</dbReference>
<dbReference type="KEGG" id="nio:NITINOP_1510"/>
<dbReference type="InterPro" id="IPR051458">
    <property type="entry name" value="Cyt/Met_Dipeptidase"/>
</dbReference>
<sequence>MVDERTIGSFVDTIRPRYEDLLAQMVQVPSISMDPSRAGDMRRMAELAANCLTELGADATIVETEGYPLVSGGWTSGAQYPTVTIYNHLDVQPAQEPEWKREPFAFKKEDGIYHGRGSTDDKGPALSALFGALFAVQQGMPVNVRFLWELEEEIGSPHFAAGLKNRTAVPRPDSVVVSDTIWIAKGRPAVPYGLRGLLGARLTLRTGSKDAHSGLTGGAARNPLAELMEVVHGCVDAKTGKVKIPGFYDDVVEPTKEELKSFLRSGFQVNRFKAAYGFRSIRTEDPVEVMRRIWAMPTFEVHGLNGGYQGAGIKTVVPNHGELKISMRLVPNQVPETVFALLRKHVARLNPDVKVEREGVLRPFHGSFQGPYVEAIKRAMKKGFGKEPAFVREGGSIGAVVTMQQAWRVPILFMGLSLPEHGYHAPNEYFDWGQASGGMQAFAHYFSELARMGKNGWEESRRKESRSG</sequence>
<dbReference type="AlphaFoldDB" id="A0A0S4KR64"/>
<organism evidence="5 6">
    <name type="scientific">Candidatus Nitrospira inopinata</name>
    <dbReference type="NCBI Taxonomy" id="1715989"/>
    <lineage>
        <taxon>Bacteria</taxon>
        <taxon>Pseudomonadati</taxon>
        <taxon>Nitrospirota</taxon>
        <taxon>Nitrospiria</taxon>
        <taxon>Nitrospirales</taxon>
        <taxon>Nitrospiraceae</taxon>
        <taxon>Nitrospira</taxon>
    </lineage>
</organism>
<evidence type="ECO:0000256" key="2">
    <source>
        <dbReference type="ARBA" id="ARBA00022723"/>
    </source>
</evidence>
<dbReference type="STRING" id="1715989.NITINOP_1510"/>
<evidence type="ECO:0000256" key="3">
    <source>
        <dbReference type="ARBA" id="ARBA00022801"/>
    </source>
</evidence>
<dbReference type="GO" id="GO:0006508">
    <property type="term" value="P:proteolysis"/>
    <property type="evidence" value="ECO:0007669"/>
    <property type="project" value="UniProtKB-KW"/>
</dbReference>
<dbReference type="Gene3D" id="3.40.630.10">
    <property type="entry name" value="Zn peptidases"/>
    <property type="match status" value="1"/>
</dbReference>
<dbReference type="InterPro" id="IPR011650">
    <property type="entry name" value="Peptidase_M20_dimer"/>
</dbReference>
<dbReference type="Pfam" id="PF01546">
    <property type="entry name" value="Peptidase_M20"/>
    <property type="match status" value="1"/>
</dbReference>
<dbReference type="SUPFAM" id="SSF53187">
    <property type="entry name" value="Zn-dependent exopeptidases"/>
    <property type="match status" value="1"/>
</dbReference>
<accession>A0A0S4KR64</accession>
<evidence type="ECO:0000313" key="6">
    <source>
        <dbReference type="Proteomes" id="UP000066284"/>
    </source>
</evidence>
<dbReference type="Pfam" id="PF07687">
    <property type="entry name" value="M20_dimer"/>
    <property type="match status" value="1"/>
</dbReference>
<keyword evidence="2" id="KW-0479">Metal-binding</keyword>
<dbReference type="Proteomes" id="UP000066284">
    <property type="component" value="Chromosome 1"/>
</dbReference>
<feature type="domain" description="Peptidase M20 dimerisation" evidence="4">
    <location>
        <begin position="192"/>
        <end position="352"/>
    </location>
</feature>
<dbReference type="OrthoDB" id="9761532at2"/>
<evidence type="ECO:0000259" key="4">
    <source>
        <dbReference type="Pfam" id="PF07687"/>
    </source>
</evidence>
<dbReference type="GO" id="GO:0008233">
    <property type="term" value="F:peptidase activity"/>
    <property type="evidence" value="ECO:0007669"/>
    <property type="project" value="UniProtKB-KW"/>
</dbReference>
<keyword evidence="6" id="KW-1185">Reference proteome</keyword>
<dbReference type="Gene3D" id="3.30.70.360">
    <property type="match status" value="1"/>
</dbReference>
<reference evidence="6" key="1">
    <citation type="submission" date="2015-09" db="EMBL/GenBank/DDBJ databases">
        <authorList>
            <person name="Daims H."/>
        </authorList>
    </citation>
    <scope>NUCLEOTIDE SEQUENCE [LARGE SCALE GENOMIC DNA]</scope>
</reference>
<dbReference type="PANTHER" id="PTHR43270">
    <property type="entry name" value="BETA-ALA-HIS DIPEPTIDASE"/>
    <property type="match status" value="1"/>
</dbReference>
<name>A0A0S4KR64_9BACT</name>
<evidence type="ECO:0000256" key="1">
    <source>
        <dbReference type="ARBA" id="ARBA00022670"/>
    </source>
</evidence>
<gene>
    <name evidence="5" type="ORF">NITINOP_1510</name>
</gene>
<protein>
    <submittedName>
        <fullName evidence="5">Putative Peptidase M20</fullName>
    </submittedName>
</protein>
<dbReference type="GO" id="GO:0046872">
    <property type="term" value="F:metal ion binding"/>
    <property type="evidence" value="ECO:0007669"/>
    <property type="project" value="UniProtKB-KW"/>
</dbReference>
<dbReference type="PANTHER" id="PTHR43270:SF12">
    <property type="entry name" value="SUCCINYL-DIAMINOPIMELATE DESUCCINYLASE"/>
    <property type="match status" value="1"/>
</dbReference>